<accession>A0A2L0EZ23</accession>
<evidence type="ECO:0000259" key="2">
    <source>
        <dbReference type="Pfam" id="PF00144"/>
    </source>
</evidence>
<dbReference type="AlphaFoldDB" id="A0A2L0EZ23"/>
<feature type="region of interest" description="Disordered" evidence="1">
    <location>
        <begin position="402"/>
        <end position="422"/>
    </location>
</feature>
<feature type="domain" description="Beta-lactamase-related" evidence="2">
    <location>
        <begin position="18"/>
        <end position="338"/>
    </location>
</feature>
<keyword evidence="3" id="KW-0378">Hydrolase</keyword>
<dbReference type="PANTHER" id="PTHR43283">
    <property type="entry name" value="BETA-LACTAMASE-RELATED"/>
    <property type="match status" value="1"/>
</dbReference>
<dbReference type="EMBL" id="CP012673">
    <property type="protein sequence ID" value="AUX44540.1"/>
    <property type="molecule type" value="Genomic_DNA"/>
</dbReference>
<dbReference type="Gene3D" id="3.40.710.10">
    <property type="entry name" value="DD-peptidase/beta-lactamase superfamily"/>
    <property type="match status" value="1"/>
</dbReference>
<dbReference type="RefSeq" id="WP_159397424.1">
    <property type="nucleotide sequence ID" value="NZ_CP012673.1"/>
</dbReference>
<proteinExistence type="predicted"/>
<dbReference type="InterPro" id="IPR001466">
    <property type="entry name" value="Beta-lactam-related"/>
</dbReference>
<name>A0A2L0EZ23_SORCE</name>
<dbReference type="Pfam" id="PF00144">
    <property type="entry name" value="Beta-lactamase"/>
    <property type="match status" value="1"/>
</dbReference>
<dbReference type="SUPFAM" id="SSF56601">
    <property type="entry name" value="beta-lactamase/transpeptidase-like"/>
    <property type="match status" value="1"/>
</dbReference>
<evidence type="ECO:0000256" key="1">
    <source>
        <dbReference type="SAM" id="MobiDB-lite"/>
    </source>
</evidence>
<dbReference type="InterPro" id="IPR050789">
    <property type="entry name" value="Diverse_Enzym_Activities"/>
</dbReference>
<evidence type="ECO:0000313" key="4">
    <source>
        <dbReference type="Proteomes" id="UP000238348"/>
    </source>
</evidence>
<dbReference type="InterPro" id="IPR012338">
    <property type="entry name" value="Beta-lactam/transpept-like"/>
</dbReference>
<dbReference type="OrthoDB" id="5524666at2"/>
<evidence type="ECO:0000313" key="3">
    <source>
        <dbReference type="EMBL" id="AUX44540.1"/>
    </source>
</evidence>
<organism evidence="3 4">
    <name type="scientific">Sorangium cellulosum</name>
    <name type="common">Polyangium cellulosum</name>
    <dbReference type="NCBI Taxonomy" id="56"/>
    <lineage>
        <taxon>Bacteria</taxon>
        <taxon>Pseudomonadati</taxon>
        <taxon>Myxococcota</taxon>
        <taxon>Polyangia</taxon>
        <taxon>Polyangiales</taxon>
        <taxon>Polyangiaceae</taxon>
        <taxon>Sorangium</taxon>
    </lineage>
</organism>
<gene>
    <name evidence="3" type="ORF">SOCE26_060040</name>
</gene>
<dbReference type="PANTHER" id="PTHR43283:SF3">
    <property type="entry name" value="BETA-LACTAMASE FAMILY PROTEIN (AFU_ORTHOLOGUE AFUA_5G07500)"/>
    <property type="match status" value="1"/>
</dbReference>
<reference evidence="3 4" key="1">
    <citation type="submission" date="2015-09" db="EMBL/GenBank/DDBJ databases">
        <title>Sorangium comparison.</title>
        <authorList>
            <person name="Zaburannyi N."/>
            <person name="Bunk B."/>
            <person name="Overmann J."/>
            <person name="Mueller R."/>
        </authorList>
    </citation>
    <scope>NUCLEOTIDE SEQUENCE [LARGE SCALE GENOMIC DNA]</scope>
    <source>
        <strain evidence="3 4">So ce26</strain>
    </source>
</reference>
<dbReference type="GO" id="GO:0016787">
    <property type="term" value="F:hydrolase activity"/>
    <property type="evidence" value="ECO:0007669"/>
    <property type="project" value="UniProtKB-KW"/>
</dbReference>
<protein>
    <submittedName>
        <fullName evidence="3">Serine hydrolase</fullName>
    </submittedName>
</protein>
<sequence>MAEAQDAELKEFATKTRRELDVPGVSVGVFVDGAEHYAYAGVTSIRNPLPVDENTLFQFGSTTKTFTATAMMRLVERGDVELEAPVRRYLPEFALRDESAARDVTVLQLLNHTAGWEGDRSDNTGEGDDALERRVGLMKTLRQVYAPGSAMSYNNAAFPVAGRIIEKITGTTYEKALQDLVLDPLGLHDTLFFMTDIMMRRFAVGHSQAEDGTIEQKRVWASARAAAPSGGMSATARDQISWARFHLGDGTAPDGTRLLRAETLRRMQEPTVTVPGSAFGDAVGISWLLRNIGETRLVLHGGATIGQYSDFVMVPSRQFAFTAMTNSGPNGPQFNQLLENWALKHYLGVVEEEPEPQYLPGAALQPYTGTYETMYALWQITAEAGRLIADVSIKPEMKERLRAAGEDPDHSPPPTPMGLLAGPEDRYVVPDGPTKGMKGFFTRDEVGSVIGVHIGGRLATRVAQVRR</sequence>
<dbReference type="Proteomes" id="UP000238348">
    <property type="component" value="Chromosome"/>
</dbReference>